<feature type="region of interest" description="Disordered" evidence="2">
    <location>
        <begin position="34"/>
        <end position="74"/>
    </location>
</feature>
<evidence type="ECO:0000313" key="3">
    <source>
        <dbReference type="EMBL" id="PKG26839.1"/>
    </source>
</evidence>
<dbReference type="NCBIfam" id="TIGR03090">
    <property type="entry name" value="SASP_tlp"/>
    <property type="match status" value="1"/>
</dbReference>
<dbReference type="Pfam" id="PF19824">
    <property type="entry name" value="Tlp"/>
    <property type="match status" value="1"/>
</dbReference>
<organism evidence="3 4">
    <name type="scientific">Cytobacillus horneckiae</name>
    <dbReference type="NCBI Taxonomy" id="549687"/>
    <lineage>
        <taxon>Bacteria</taxon>
        <taxon>Bacillati</taxon>
        <taxon>Bacillota</taxon>
        <taxon>Bacilli</taxon>
        <taxon>Bacillales</taxon>
        <taxon>Bacillaceae</taxon>
        <taxon>Cytobacillus</taxon>
    </lineage>
</organism>
<dbReference type="GO" id="GO:0030435">
    <property type="term" value="P:sporulation resulting in formation of a cellular spore"/>
    <property type="evidence" value="ECO:0007669"/>
    <property type="project" value="UniProtKB-KW"/>
</dbReference>
<comment type="subcellular location">
    <subcellularLocation>
        <location evidence="1">Spore core</location>
    </subcellularLocation>
</comment>
<keyword evidence="1" id="KW-0749">Sporulation</keyword>
<comment type="similarity">
    <text evidence="1">Belongs to the Tlp family.</text>
</comment>
<dbReference type="EMBL" id="PISD01000055">
    <property type="protein sequence ID" value="PKG26839.1"/>
    <property type="molecule type" value="Genomic_DNA"/>
</dbReference>
<proteinExistence type="evidence at transcript level"/>
<evidence type="ECO:0000256" key="1">
    <source>
        <dbReference type="HAMAP-Rule" id="MF_01506"/>
    </source>
</evidence>
<evidence type="ECO:0000256" key="2">
    <source>
        <dbReference type="SAM" id="MobiDB-lite"/>
    </source>
</evidence>
<sequence>MTFDNKPNPDDRTDNVGKLKSMIKNTEENIEKAENSLEFASETEQSQIKAKNERRKQSIESFQSEIKDESQSHE</sequence>
<dbReference type="GO" id="GO:0030436">
    <property type="term" value="P:asexual sporulation"/>
    <property type="evidence" value="ECO:0007669"/>
    <property type="project" value="UniProtKB-UniRule"/>
</dbReference>
<gene>
    <name evidence="1" type="primary">tlp</name>
    <name evidence="3" type="ORF">CWS20_21870</name>
</gene>
<dbReference type="AlphaFoldDB" id="A0A2N0ZBH3"/>
<dbReference type="HAMAP" id="MF_01506">
    <property type="entry name" value="Tlp"/>
    <property type="match status" value="1"/>
</dbReference>
<evidence type="ECO:0000313" key="4">
    <source>
        <dbReference type="Proteomes" id="UP000233343"/>
    </source>
</evidence>
<comment type="caution">
    <text evidence="3">The sequence shown here is derived from an EMBL/GenBank/DDBJ whole genome shotgun (WGS) entry which is preliminary data.</text>
</comment>
<dbReference type="Proteomes" id="UP000233343">
    <property type="component" value="Unassembled WGS sequence"/>
</dbReference>
<name>A0A2N0ZBH3_9BACI</name>
<accession>A0A2N0ZBH3</accession>
<comment type="induction">
    <text evidence="1">Expressed only in the forespore compartment of sporulating cells.</text>
</comment>
<feature type="compositionally biased region" description="Basic and acidic residues" evidence="2">
    <location>
        <begin position="65"/>
        <end position="74"/>
    </location>
</feature>
<keyword evidence="4" id="KW-1185">Reference proteome</keyword>
<dbReference type="InterPro" id="IPR017524">
    <property type="entry name" value="SASP_thioredoxin-like"/>
</dbReference>
<protein>
    <recommendedName>
        <fullName evidence="1">Small, acid-soluble spore protein Tlp</fullName>
    </recommendedName>
</protein>
<reference evidence="3 4" key="1">
    <citation type="journal article" date="2010" name="Int. J. Syst. Evol. Microbiol.">
        <title>Bacillus horneckiae sp. nov., isolated from a spacecraft-assembly clean room.</title>
        <authorList>
            <person name="Vaishampayan P."/>
            <person name="Probst A."/>
            <person name="Krishnamurthi S."/>
            <person name="Ghosh S."/>
            <person name="Osman S."/>
            <person name="McDowall A."/>
            <person name="Ruckmani A."/>
            <person name="Mayilraj S."/>
            <person name="Venkateswaran K."/>
        </authorList>
    </citation>
    <scope>NUCLEOTIDE SEQUENCE [LARGE SCALE GENOMIC DNA]</scope>
    <source>
        <strain evidence="4">1PO1SC</strain>
    </source>
</reference>